<reference evidence="2" key="1">
    <citation type="journal article" date="2024" name="Proc. Natl. Acad. Sci. U.S.A.">
        <title>Extraordinary preservation of gene collinearity over three hundred million years revealed in homosporous lycophytes.</title>
        <authorList>
            <person name="Li C."/>
            <person name="Wickell D."/>
            <person name="Kuo L.Y."/>
            <person name="Chen X."/>
            <person name="Nie B."/>
            <person name="Liao X."/>
            <person name="Peng D."/>
            <person name="Ji J."/>
            <person name="Jenkins J."/>
            <person name="Williams M."/>
            <person name="Shu S."/>
            <person name="Plott C."/>
            <person name="Barry K."/>
            <person name="Rajasekar S."/>
            <person name="Grimwood J."/>
            <person name="Han X."/>
            <person name="Sun S."/>
            <person name="Hou Z."/>
            <person name="He W."/>
            <person name="Dai G."/>
            <person name="Sun C."/>
            <person name="Schmutz J."/>
            <person name="Leebens-Mack J.H."/>
            <person name="Li F.W."/>
            <person name="Wang L."/>
        </authorList>
    </citation>
    <scope>NUCLEOTIDE SEQUENCE [LARGE SCALE GENOMIC DNA]</scope>
    <source>
        <strain evidence="2">cv. PW_Plant_1</strain>
    </source>
</reference>
<evidence type="ECO:0000313" key="1">
    <source>
        <dbReference type="EMBL" id="KAJ7547702.1"/>
    </source>
</evidence>
<dbReference type="Proteomes" id="UP001162992">
    <property type="component" value="Chromosome 8"/>
</dbReference>
<dbReference type="EMBL" id="CM055099">
    <property type="protein sequence ID" value="KAJ7547702.1"/>
    <property type="molecule type" value="Genomic_DNA"/>
</dbReference>
<gene>
    <name evidence="1" type="ORF">O6H91_08G099700</name>
</gene>
<evidence type="ECO:0000313" key="2">
    <source>
        <dbReference type="Proteomes" id="UP001162992"/>
    </source>
</evidence>
<name>A0ACC2D0F2_DIPCM</name>
<organism evidence="1 2">
    <name type="scientific">Diphasiastrum complanatum</name>
    <name type="common">Issler's clubmoss</name>
    <name type="synonym">Lycopodium complanatum</name>
    <dbReference type="NCBI Taxonomy" id="34168"/>
    <lineage>
        <taxon>Eukaryota</taxon>
        <taxon>Viridiplantae</taxon>
        <taxon>Streptophyta</taxon>
        <taxon>Embryophyta</taxon>
        <taxon>Tracheophyta</taxon>
        <taxon>Lycopodiopsida</taxon>
        <taxon>Lycopodiales</taxon>
        <taxon>Lycopodiaceae</taxon>
        <taxon>Lycopodioideae</taxon>
        <taxon>Diphasiastrum</taxon>
    </lineage>
</organism>
<comment type="caution">
    <text evidence="1">The sequence shown here is derived from an EMBL/GenBank/DDBJ whole genome shotgun (WGS) entry which is preliminary data.</text>
</comment>
<protein>
    <submittedName>
        <fullName evidence="1">Uncharacterized protein</fullName>
    </submittedName>
</protein>
<proteinExistence type="predicted"/>
<keyword evidence="2" id="KW-1185">Reference proteome</keyword>
<accession>A0ACC2D0F2</accession>
<sequence>MVDTGKEEQKCDEDLIGRTVKKLFTGYGYFNGKVISFNCRSGYYRVKYDDGDREELELHELKEILADVKNDLAASERPASASRKRLHENDRVEVCGQTEERKLRSKQREVRNKKSKSSSKEIIVGEITTRNSGGDLVNTVAVDVLNGLIKEETAEQTEEPSSSTRSCRSRQLGGPNSQNPPHDEEKGKRGEDQLSKKDNGISKKRLLETPVPDGKSPASRASKRLRECKIPSTPLQQILVSGDKEVGTKVDSSDEDCEESESSGIEEHQKSDSQVQALEVPPLRPLPPSSTDLPIPIESVADLFEVFTFLRSFSWVLFLSPFLLKDFAACLVLKEANGMIDSVHVSLLRLLQRHLERLAADGSKMATIVLRHRDWNFLDSVTWPSYLVAFLLTHGFSKEHGKSLLQLGLGKTEYYRVETTTKLATLSFLCQKALETDEIRAEIATRADLEAEIDLDDTKIHTPKSNTWANWRALTDLSVKRSISFDTDSEQANDKSIGLRTRCLSRSVSYDQGSNIQRIQKSNDGGKRHNGLVARFKEPKDITSPTRNLEQLQDDCDLNSDECVLCGMDGNLICCDGCPAAYHSRCIGLCKLSLPDGDWYCPECIIEQQNENLQLRKSLRGSQFLGMDPHGRVYTATCGYLLVSETSSESNAVQSYYYAYPDLPLVLEFLELCGPVFKEIERGIHQLWRFSHDLSGGTTLIPKNELRNADQQPEILNTLSKEMQEFPSLMSSLSKGPSVEMTVFETQISDTKISSPVPKQLTKFGPNSHMAVTNSALVHAQVEIACCNSIINAIQEPKQGVIAPEITTMEQVLEVVDIEKANDMSQLKPLVVPDIGKSNDRCTGGVLLKRLEQAAENLTVGGAFGNKAITGIGSKTFILVEQVDMADSKAGDILNNADIGILSADSSKTVEQVDKDPTVDKESACNAESGKFENNFEKDVVTLHQCKEDSNTEMDINQKLERGSEGHGQGVLVYDSAQLGQHETCQFETKLPAIEIHTGDKVSKPRHEDLEDNNAAWPSLRLSQNSNILVDQEHLGSPPSASVLQKVTRVRARSQLQEDFLEDDRSSKAYLFVNHYILGDAAASAAANFITASAGEKQALEGTGSQKKAWATLQMKAFSEAPVTFYWPSTKKKLMETPKERCGWCFACQSPNRKTCFLNQVAKKLSAGAALILGGIRSIKKGHDHLPAVASYMLYMEDNIHGLLVGPWEKTEQRRRWRKRVEQAASIHDIKAALLEMGCGLRMVALNNDWSKIVEDAPELIPSSVVAASVAGVSVKKAPGGRRGRREVPHVEKGTISVGGSAWGIHWWRGGRLARNFLDWETLPCATIRKASRQDSLLGCTYKMA</sequence>